<evidence type="ECO:0000256" key="3">
    <source>
        <dbReference type="ARBA" id="ARBA00022679"/>
    </source>
</evidence>
<keyword evidence="3 10" id="KW-0808">Transferase</keyword>
<protein>
    <recommendedName>
        <fullName evidence="10">Elongation of very long chain fatty acids protein</fullName>
        <ecNumber evidence="10">2.3.1.199</ecNumber>
    </recommendedName>
    <alternativeName>
        <fullName evidence="10">Very-long-chain 3-oxoacyl-CoA synthase</fullName>
    </alternativeName>
</protein>
<evidence type="ECO:0000256" key="10">
    <source>
        <dbReference type="RuleBase" id="RU361115"/>
    </source>
</evidence>
<keyword evidence="7 10" id="KW-0443">Lipid metabolism</keyword>
<keyword evidence="9 10" id="KW-0275">Fatty acid biosynthesis</keyword>
<dbReference type="InterPro" id="IPR002076">
    <property type="entry name" value="ELO_fam"/>
</dbReference>
<keyword evidence="5 10" id="KW-0276">Fatty acid metabolism</keyword>
<feature type="transmembrane region" description="Helical" evidence="10">
    <location>
        <begin position="140"/>
        <end position="158"/>
    </location>
</feature>
<evidence type="ECO:0000256" key="6">
    <source>
        <dbReference type="ARBA" id="ARBA00022989"/>
    </source>
</evidence>
<dbReference type="EC" id="2.3.1.199" evidence="10"/>
<keyword evidence="8 10" id="KW-0472">Membrane</keyword>
<evidence type="ECO:0000256" key="1">
    <source>
        <dbReference type="ARBA" id="ARBA00004141"/>
    </source>
</evidence>
<comment type="subcellular location">
    <subcellularLocation>
        <location evidence="1">Membrane</location>
        <topology evidence="1">Multi-pass membrane protein</topology>
    </subcellularLocation>
</comment>
<feature type="transmembrane region" description="Helical" evidence="10">
    <location>
        <begin position="187"/>
        <end position="207"/>
    </location>
</feature>
<dbReference type="PANTHER" id="PTHR11157">
    <property type="entry name" value="FATTY ACID ACYL TRANSFERASE-RELATED"/>
    <property type="match status" value="1"/>
</dbReference>
<dbReference type="Proteomes" id="UP000824540">
    <property type="component" value="Unassembled WGS sequence"/>
</dbReference>
<gene>
    <name evidence="13" type="ORF">JZ751_019058</name>
</gene>
<evidence type="ECO:0000256" key="7">
    <source>
        <dbReference type="ARBA" id="ARBA00023098"/>
    </source>
</evidence>
<feature type="compositionally biased region" description="Basic and acidic residues" evidence="11">
    <location>
        <begin position="377"/>
        <end position="388"/>
    </location>
</feature>
<dbReference type="GO" id="GO:0005789">
    <property type="term" value="C:endoplasmic reticulum membrane"/>
    <property type="evidence" value="ECO:0007669"/>
    <property type="project" value="TreeGrafter"/>
</dbReference>
<keyword evidence="12" id="KW-0732">Signal</keyword>
<name>A0A8T2NVD6_9TELE</name>
<evidence type="ECO:0000313" key="13">
    <source>
        <dbReference type="EMBL" id="KAG9341552.1"/>
    </source>
</evidence>
<organism evidence="13 14">
    <name type="scientific">Albula glossodonta</name>
    <name type="common">roundjaw bonefish</name>
    <dbReference type="NCBI Taxonomy" id="121402"/>
    <lineage>
        <taxon>Eukaryota</taxon>
        <taxon>Metazoa</taxon>
        <taxon>Chordata</taxon>
        <taxon>Craniata</taxon>
        <taxon>Vertebrata</taxon>
        <taxon>Euteleostomi</taxon>
        <taxon>Actinopterygii</taxon>
        <taxon>Neopterygii</taxon>
        <taxon>Teleostei</taxon>
        <taxon>Albuliformes</taxon>
        <taxon>Albulidae</taxon>
        <taxon>Albula</taxon>
    </lineage>
</organism>
<feature type="chain" id="PRO_5035925584" description="Elongation of very long chain fatty acids protein" evidence="12">
    <location>
        <begin position="22"/>
        <end position="399"/>
    </location>
</feature>
<feature type="compositionally biased region" description="Polar residues" evidence="11">
    <location>
        <begin position="364"/>
        <end position="373"/>
    </location>
</feature>
<comment type="caution">
    <text evidence="13">The sequence shown here is derived from an EMBL/GenBank/DDBJ whole genome shotgun (WGS) entry which is preliminary data.</text>
</comment>
<keyword evidence="6 10" id="KW-1133">Transmembrane helix</keyword>
<evidence type="ECO:0000256" key="5">
    <source>
        <dbReference type="ARBA" id="ARBA00022832"/>
    </source>
</evidence>
<dbReference type="EMBL" id="JAFBMS010000034">
    <property type="protein sequence ID" value="KAG9341552.1"/>
    <property type="molecule type" value="Genomic_DNA"/>
</dbReference>
<keyword evidence="14" id="KW-1185">Reference proteome</keyword>
<evidence type="ECO:0000256" key="12">
    <source>
        <dbReference type="SAM" id="SignalP"/>
    </source>
</evidence>
<dbReference type="GO" id="GO:0042761">
    <property type="term" value="P:very long-chain fatty acid biosynthetic process"/>
    <property type="evidence" value="ECO:0007669"/>
    <property type="project" value="TreeGrafter"/>
</dbReference>
<evidence type="ECO:0000313" key="14">
    <source>
        <dbReference type="Proteomes" id="UP000824540"/>
    </source>
</evidence>
<evidence type="ECO:0000256" key="8">
    <source>
        <dbReference type="ARBA" id="ARBA00023136"/>
    </source>
</evidence>
<evidence type="ECO:0000256" key="2">
    <source>
        <dbReference type="ARBA" id="ARBA00022516"/>
    </source>
</evidence>
<comment type="catalytic activity">
    <reaction evidence="10">
        <text>a very-long-chain acyl-CoA + malonyl-CoA + H(+) = a very-long-chain 3-oxoacyl-CoA + CO2 + CoA</text>
        <dbReference type="Rhea" id="RHEA:32727"/>
        <dbReference type="ChEBI" id="CHEBI:15378"/>
        <dbReference type="ChEBI" id="CHEBI:16526"/>
        <dbReference type="ChEBI" id="CHEBI:57287"/>
        <dbReference type="ChEBI" id="CHEBI:57384"/>
        <dbReference type="ChEBI" id="CHEBI:90725"/>
        <dbReference type="ChEBI" id="CHEBI:90736"/>
        <dbReference type="EC" id="2.3.1.199"/>
    </reaction>
</comment>
<dbReference type="OrthoDB" id="434092at2759"/>
<dbReference type="PANTHER" id="PTHR11157:SF19">
    <property type="entry name" value="ELONGATION OF VERY LONG CHAIN FATTY ACIDS PROTEIN 1"/>
    <property type="match status" value="1"/>
</dbReference>
<dbReference type="GO" id="GO:0030148">
    <property type="term" value="P:sphingolipid biosynthetic process"/>
    <property type="evidence" value="ECO:0007669"/>
    <property type="project" value="TreeGrafter"/>
</dbReference>
<evidence type="ECO:0000256" key="4">
    <source>
        <dbReference type="ARBA" id="ARBA00022692"/>
    </source>
</evidence>
<dbReference type="GO" id="GO:0034626">
    <property type="term" value="P:fatty acid elongation, polyunsaturated fatty acid"/>
    <property type="evidence" value="ECO:0007669"/>
    <property type="project" value="TreeGrafter"/>
</dbReference>
<dbReference type="GO" id="GO:0019367">
    <property type="term" value="P:fatty acid elongation, saturated fatty acid"/>
    <property type="evidence" value="ECO:0007669"/>
    <property type="project" value="TreeGrafter"/>
</dbReference>
<dbReference type="GO" id="GO:0009922">
    <property type="term" value="F:fatty acid elongase activity"/>
    <property type="evidence" value="ECO:0007669"/>
    <property type="project" value="UniProtKB-EC"/>
</dbReference>
<reference evidence="13" key="1">
    <citation type="thesis" date="2021" institute="BYU ScholarsArchive" country="Provo, UT, USA">
        <title>Applications of and Algorithms for Genome Assembly and Genomic Analyses with an Emphasis on Marine Teleosts.</title>
        <authorList>
            <person name="Pickett B.D."/>
        </authorList>
    </citation>
    <scope>NUCLEOTIDE SEQUENCE</scope>
    <source>
        <strain evidence="13">HI-2016</strain>
    </source>
</reference>
<dbReference type="Pfam" id="PF01151">
    <property type="entry name" value="ELO"/>
    <property type="match status" value="1"/>
</dbReference>
<comment type="similarity">
    <text evidence="10">Belongs to the ELO family.</text>
</comment>
<evidence type="ECO:0000256" key="9">
    <source>
        <dbReference type="ARBA" id="ARBA00023160"/>
    </source>
</evidence>
<proteinExistence type="inferred from homology"/>
<feature type="transmembrane region" description="Helical" evidence="10">
    <location>
        <begin position="108"/>
        <end position="128"/>
    </location>
</feature>
<feature type="signal peptide" evidence="12">
    <location>
        <begin position="1"/>
        <end position="21"/>
    </location>
</feature>
<feature type="transmembrane region" description="Helical" evidence="10">
    <location>
        <begin position="324"/>
        <end position="345"/>
    </location>
</feature>
<keyword evidence="2 10" id="KW-0444">Lipid biosynthesis</keyword>
<evidence type="ECO:0000256" key="11">
    <source>
        <dbReference type="SAM" id="MobiDB-lite"/>
    </source>
</evidence>
<dbReference type="AlphaFoldDB" id="A0A8T2NVD6"/>
<dbReference type="GO" id="GO:0034625">
    <property type="term" value="P:fatty acid elongation, monounsaturated fatty acid"/>
    <property type="evidence" value="ECO:0007669"/>
    <property type="project" value="TreeGrafter"/>
</dbReference>
<feature type="transmembrane region" description="Helical" evidence="10">
    <location>
        <begin position="214"/>
        <end position="232"/>
    </location>
</feature>
<accession>A0A8T2NVD6</accession>
<feature type="region of interest" description="Disordered" evidence="11">
    <location>
        <begin position="359"/>
        <end position="399"/>
    </location>
</feature>
<sequence length="399" mass="45294">MDVAVVLVFAVKFLFSATTIAGLSSVGGAVTEQGPHHGAAAVASCSVDLVDGGSSRWYPVTSTSSEEKERRPAADLLVDCERQGSTSEHDPRNVRLRDYPLMHGPSTMTGILAVYLFFVLYAGPRIMANRKPFQLKGSMIIYNFSMVALSIFIVYEFLMSGWLTTYNWRCQPVDYSDNPEALRMVRVAWLFLFSKFIELMDTIFFVLRKKHSQITFLHIFHHSFMPWTWWWGVSYAPDSQTQTPCLKGLHGARGTKGQYFVSRKRNGILPCHDQLCSPHHHVLLLRTLRCWAPLPEVPLVQFVLVSLHATQYYFLETCGYQVPLFLHLIWIYGTFFFILFSNFWFQAYIKGKRLPKQVEKEKQNGTVSTSTPVANGKHLENGSAHHENGSAQNGKVKKA</sequence>
<keyword evidence="4 10" id="KW-0812">Transmembrane</keyword>